<dbReference type="EMBL" id="FTPR01000002">
    <property type="protein sequence ID" value="SIT89203.1"/>
    <property type="molecule type" value="Genomic_DNA"/>
</dbReference>
<evidence type="ECO:0000313" key="1">
    <source>
        <dbReference type="EMBL" id="SIT89203.1"/>
    </source>
</evidence>
<name>A0A1R3XD44_9RHOB</name>
<dbReference type="Proteomes" id="UP000186997">
    <property type="component" value="Unassembled WGS sequence"/>
</dbReference>
<dbReference type="AlphaFoldDB" id="A0A1R3XD44"/>
<evidence type="ECO:0000313" key="2">
    <source>
        <dbReference type="Proteomes" id="UP000186997"/>
    </source>
</evidence>
<evidence type="ECO:0008006" key="3">
    <source>
        <dbReference type="Google" id="ProtNLM"/>
    </source>
</evidence>
<dbReference type="OrthoDB" id="7875930at2"/>
<accession>A0A1R3XD44</accession>
<gene>
    <name evidence="1" type="ORF">SAMN05421665_2896</name>
</gene>
<dbReference type="STRING" id="287098.SAMN05421665_2896"/>
<organism evidence="1 2">
    <name type="scientific">Yoonia rosea</name>
    <dbReference type="NCBI Taxonomy" id="287098"/>
    <lineage>
        <taxon>Bacteria</taxon>
        <taxon>Pseudomonadati</taxon>
        <taxon>Pseudomonadota</taxon>
        <taxon>Alphaproteobacteria</taxon>
        <taxon>Rhodobacterales</taxon>
        <taxon>Paracoccaceae</taxon>
        <taxon>Yoonia</taxon>
    </lineage>
</organism>
<dbReference type="GO" id="GO:0044780">
    <property type="term" value="P:bacterial-type flagellum assembly"/>
    <property type="evidence" value="ECO:0007669"/>
    <property type="project" value="InterPro"/>
</dbReference>
<dbReference type="InterPro" id="IPR036679">
    <property type="entry name" value="FlgN-like_sf"/>
</dbReference>
<dbReference type="SUPFAM" id="SSF140566">
    <property type="entry name" value="FlgN-like"/>
    <property type="match status" value="1"/>
</dbReference>
<keyword evidence="2" id="KW-1185">Reference proteome</keyword>
<proteinExistence type="predicted"/>
<reference evidence="2" key="1">
    <citation type="submission" date="2017-01" db="EMBL/GenBank/DDBJ databases">
        <authorList>
            <person name="Varghese N."/>
            <person name="Submissions S."/>
        </authorList>
    </citation>
    <scope>NUCLEOTIDE SEQUENCE [LARGE SCALE GENOMIC DNA]</scope>
    <source>
        <strain evidence="2">DSM 29591</strain>
    </source>
</reference>
<dbReference type="Gene3D" id="1.20.58.300">
    <property type="entry name" value="FlgN-like"/>
    <property type="match status" value="1"/>
</dbReference>
<dbReference type="RefSeq" id="WP_076660600.1">
    <property type="nucleotide sequence ID" value="NZ_FTPR01000002.1"/>
</dbReference>
<sequence length="113" mass="12472">MLNTVVTQLHKLLDQEREALISADFEVLATFVQQKEDLLVQLESTIPTKDVLRPLRQKMDENLALLAAAIKGVAAAGERLAALQNVKSGLSVYDNAGRLEHVRTQNPALERKA</sequence>
<protein>
    <recommendedName>
        <fullName evidence="3">FlgN protein</fullName>
    </recommendedName>
</protein>